<keyword evidence="7" id="KW-0046">Antibiotic resistance</keyword>
<feature type="transmembrane region" description="Helical" evidence="9">
    <location>
        <begin position="390"/>
        <end position="410"/>
    </location>
</feature>
<dbReference type="Proteomes" id="UP001236795">
    <property type="component" value="Unassembled WGS sequence"/>
</dbReference>
<keyword evidence="2" id="KW-0813">Transport</keyword>
<evidence type="ECO:0000256" key="3">
    <source>
        <dbReference type="ARBA" id="ARBA00022475"/>
    </source>
</evidence>
<feature type="compositionally biased region" description="Low complexity" evidence="8">
    <location>
        <begin position="457"/>
        <end position="473"/>
    </location>
</feature>
<feature type="transmembrane region" description="Helical" evidence="9">
    <location>
        <begin position="198"/>
        <end position="218"/>
    </location>
</feature>
<dbReference type="PANTHER" id="PTHR42718">
    <property type="entry name" value="MAJOR FACILITATOR SUPERFAMILY MULTIDRUG TRANSPORTER MFSC"/>
    <property type="match status" value="1"/>
</dbReference>
<dbReference type="Gene3D" id="1.20.1720.10">
    <property type="entry name" value="Multidrug resistance protein D"/>
    <property type="match status" value="1"/>
</dbReference>
<dbReference type="EMBL" id="JAUSWC010000016">
    <property type="protein sequence ID" value="MDQ0489483.1"/>
    <property type="molecule type" value="Genomic_DNA"/>
</dbReference>
<feature type="transmembrane region" description="Helical" evidence="9">
    <location>
        <begin position="224"/>
        <end position="241"/>
    </location>
</feature>
<protein>
    <submittedName>
        <fullName evidence="11">MFS family permease</fullName>
    </submittedName>
</protein>
<accession>A0ABU0KJA1</accession>
<keyword evidence="12" id="KW-1185">Reference proteome</keyword>
<evidence type="ECO:0000256" key="1">
    <source>
        <dbReference type="ARBA" id="ARBA00004651"/>
    </source>
</evidence>
<name>A0ABU0KJA1_9ACTN</name>
<feature type="transmembrane region" description="Helical" evidence="9">
    <location>
        <begin position="422"/>
        <end position="440"/>
    </location>
</feature>
<comment type="caution">
    <text evidence="11">The sequence shown here is derived from an EMBL/GenBank/DDBJ whole genome shotgun (WGS) entry which is preliminary data.</text>
</comment>
<keyword evidence="6 9" id="KW-0472">Membrane</keyword>
<dbReference type="InterPro" id="IPR036259">
    <property type="entry name" value="MFS_trans_sf"/>
</dbReference>
<dbReference type="SUPFAM" id="SSF103473">
    <property type="entry name" value="MFS general substrate transporter"/>
    <property type="match status" value="1"/>
</dbReference>
<evidence type="ECO:0000313" key="12">
    <source>
        <dbReference type="Proteomes" id="UP001236795"/>
    </source>
</evidence>
<proteinExistence type="predicted"/>
<evidence type="ECO:0000256" key="9">
    <source>
        <dbReference type="SAM" id="Phobius"/>
    </source>
</evidence>
<evidence type="ECO:0000313" key="11">
    <source>
        <dbReference type="EMBL" id="MDQ0489483.1"/>
    </source>
</evidence>
<feature type="transmembrane region" description="Helical" evidence="9">
    <location>
        <begin position="102"/>
        <end position="123"/>
    </location>
</feature>
<evidence type="ECO:0000256" key="4">
    <source>
        <dbReference type="ARBA" id="ARBA00022692"/>
    </source>
</evidence>
<dbReference type="Pfam" id="PF07690">
    <property type="entry name" value="MFS_1"/>
    <property type="match status" value="2"/>
</dbReference>
<feature type="transmembrane region" description="Helical" evidence="9">
    <location>
        <begin position="262"/>
        <end position="283"/>
    </location>
</feature>
<reference evidence="11 12" key="1">
    <citation type="submission" date="2023-07" db="EMBL/GenBank/DDBJ databases">
        <title>Genomic Encyclopedia of Type Strains, Phase IV (KMG-IV): sequencing the most valuable type-strain genomes for metagenomic binning, comparative biology and taxonomic classification.</title>
        <authorList>
            <person name="Goeker M."/>
        </authorList>
    </citation>
    <scope>NUCLEOTIDE SEQUENCE [LARGE SCALE GENOMIC DNA]</scope>
    <source>
        <strain evidence="11 12">DSM 40573</strain>
    </source>
</reference>
<feature type="transmembrane region" description="Helical" evidence="9">
    <location>
        <begin position="135"/>
        <end position="153"/>
    </location>
</feature>
<keyword evidence="4 9" id="KW-0812">Transmembrane</keyword>
<feature type="region of interest" description="Disordered" evidence="8">
    <location>
        <begin position="444"/>
        <end position="481"/>
    </location>
</feature>
<gene>
    <name evidence="11" type="ORF">QO019_004360</name>
</gene>
<feature type="transmembrane region" description="Helical" evidence="9">
    <location>
        <begin position="289"/>
        <end position="312"/>
    </location>
</feature>
<feature type="transmembrane region" description="Helical" evidence="9">
    <location>
        <begin position="46"/>
        <end position="65"/>
    </location>
</feature>
<dbReference type="RefSeq" id="WP_052183289.1">
    <property type="nucleotide sequence ID" value="NZ_JAUSWC010000016.1"/>
</dbReference>
<evidence type="ECO:0000259" key="10">
    <source>
        <dbReference type="PROSITE" id="PS50850"/>
    </source>
</evidence>
<dbReference type="PANTHER" id="PTHR42718:SF46">
    <property type="entry name" value="BLR6921 PROTEIN"/>
    <property type="match status" value="1"/>
</dbReference>
<comment type="subcellular location">
    <subcellularLocation>
        <location evidence="1">Cell membrane</location>
        <topology evidence="1">Multi-pass membrane protein</topology>
    </subcellularLocation>
</comment>
<evidence type="ECO:0000256" key="7">
    <source>
        <dbReference type="ARBA" id="ARBA00023251"/>
    </source>
</evidence>
<feature type="transmembrane region" description="Helical" evidence="9">
    <location>
        <begin position="165"/>
        <end position="186"/>
    </location>
</feature>
<evidence type="ECO:0000256" key="5">
    <source>
        <dbReference type="ARBA" id="ARBA00022989"/>
    </source>
</evidence>
<feature type="transmembrane region" description="Helical" evidence="9">
    <location>
        <begin position="351"/>
        <end position="369"/>
    </location>
</feature>
<evidence type="ECO:0000256" key="2">
    <source>
        <dbReference type="ARBA" id="ARBA00022448"/>
    </source>
</evidence>
<organism evidence="11 12">
    <name type="scientific">Streptomyces thermodiastaticus</name>
    <dbReference type="NCBI Taxonomy" id="44061"/>
    <lineage>
        <taxon>Bacteria</taxon>
        <taxon>Bacillati</taxon>
        <taxon>Actinomycetota</taxon>
        <taxon>Actinomycetes</taxon>
        <taxon>Kitasatosporales</taxon>
        <taxon>Streptomycetaceae</taxon>
        <taxon>Streptomyces</taxon>
    </lineage>
</organism>
<dbReference type="Gene3D" id="1.20.1250.20">
    <property type="entry name" value="MFS general substrate transporter like domains"/>
    <property type="match status" value="1"/>
</dbReference>
<dbReference type="CDD" id="cd17321">
    <property type="entry name" value="MFS_MMR_MDR_like"/>
    <property type="match status" value="1"/>
</dbReference>
<sequence>MDTPGKNRWWLVAAAGLAVFIAQLDASVVGVASPTIRSDLDTTTEVVQWVTLAYAVPLIGLSLCAGRWVDRADPRRALTLACTGFALFSVACGLAPGIEWLIAARVLQGCFAVIMMSLTPVLATVAVPPEARGRAFGFVMLFGTLGGLAGPVVGGQIVESVDWPWIFYLSVPAAAAVVALAARELPRGERLPWPERRWLVEAITLGGAAVAVLLGLTFAVDAGAAWGLVALAAMPLCLAWGRQEEAVAVRRLVTTPGVAGPHLALALAYLGVFMIMFMVPFFLQDTLGVAPGASGFALVALAVATAAAGVLGGRAADKLGARPVALGGAALMTAGVVLLLMADGAWATWDIAWRLAVIGAGFGLFNGQNQVLAMGNTPPDRLGMTAGTTNLVRQLGVAFGSALGALVWAASDDGVTAFRTGSGAGALLVAGVIAAVAFAVRAPATPETGTESPQPAPAADAAPTTDSPSTDSTGNGSHLSA</sequence>
<evidence type="ECO:0000256" key="6">
    <source>
        <dbReference type="ARBA" id="ARBA00023136"/>
    </source>
</evidence>
<evidence type="ECO:0000256" key="8">
    <source>
        <dbReference type="SAM" id="MobiDB-lite"/>
    </source>
</evidence>
<dbReference type="InterPro" id="IPR011701">
    <property type="entry name" value="MFS"/>
</dbReference>
<keyword evidence="3" id="KW-1003">Cell membrane</keyword>
<feature type="transmembrane region" description="Helical" evidence="9">
    <location>
        <begin position="77"/>
        <end position="96"/>
    </location>
</feature>
<dbReference type="InterPro" id="IPR020846">
    <property type="entry name" value="MFS_dom"/>
</dbReference>
<feature type="domain" description="Major facilitator superfamily (MFS) profile" evidence="10">
    <location>
        <begin position="11"/>
        <end position="449"/>
    </location>
</feature>
<dbReference type="PROSITE" id="PS50850">
    <property type="entry name" value="MFS"/>
    <property type="match status" value="1"/>
</dbReference>
<keyword evidence="5 9" id="KW-1133">Transmembrane helix</keyword>
<feature type="transmembrane region" description="Helical" evidence="9">
    <location>
        <begin position="324"/>
        <end position="345"/>
    </location>
</feature>